<protein>
    <submittedName>
        <fullName evidence="1">Uncharacterized protein</fullName>
    </submittedName>
</protein>
<evidence type="ECO:0000313" key="2">
    <source>
        <dbReference type="Proteomes" id="UP000790709"/>
    </source>
</evidence>
<dbReference type="Proteomes" id="UP000790709">
    <property type="component" value="Unassembled WGS sequence"/>
</dbReference>
<comment type="caution">
    <text evidence="1">The sequence shown here is derived from an EMBL/GenBank/DDBJ whole genome shotgun (WGS) entry which is preliminary data.</text>
</comment>
<name>A0ACB8BQS1_9AGAM</name>
<proteinExistence type="predicted"/>
<keyword evidence="2" id="KW-1185">Reference proteome</keyword>
<sequence>MTLVLQVVIGFISGWYFSGAPVAQRSKVQRRRHGLIPCRAIVAHLAPATLLAHGGPSLRLVVWWSLSSDAAPLKLFMRFHFSVANSSIGLRATAALLAPQIMCILPIKLFLTLDGDLSVTPKPDDWETQVSLRKMGVYRTPRCYTEHKYKHAAALW</sequence>
<gene>
    <name evidence="1" type="ORF">BV22DRAFT_266995</name>
</gene>
<accession>A0ACB8BQS1</accession>
<evidence type="ECO:0000313" key="1">
    <source>
        <dbReference type="EMBL" id="KAH7927588.1"/>
    </source>
</evidence>
<reference evidence="1" key="1">
    <citation type="journal article" date="2021" name="New Phytol.">
        <title>Evolutionary innovations through gain and loss of genes in the ectomycorrhizal Boletales.</title>
        <authorList>
            <person name="Wu G."/>
            <person name="Miyauchi S."/>
            <person name="Morin E."/>
            <person name="Kuo A."/>
            <person name="Drula E."/>
            <person name="Varga T."/>
            <person name="Kohler A."/>
            <person name="Feng B."/>
            <person name="Cao Y."/>
            <person name="Lipzen A."/>
            <person name="Daum C."/>
            <person name="Hundley H."/>
            <person name="Pangilinan J."/>
            <person name="Johnson J."/>
            <person name="Barry K."/>
            <person name="LaButti K."/>
            <person name="Ng V."/>
            <person name="Ahrendt S."/>
            <person name="Min B."/>
            <person name="Choi I.G."/>
            <person name="Park H."/>
            <person name="Plett J.M."/>
            <person name="Magnuson J."/>
            <person name="Spatafora J.W."/>
            <person name="Nagy L.G."/>
            <person name="Henrissat B."/>
            <person name="Grigoriev I.V."/>
            <person name="Yang Z.L."/>
            <person name="Xu J."/>
            <person name="Martin F.M."/>
        </authorList>
    </citation>
    <scope>NUCLEOTIDE SEQUENCE</scope>
    <source>
        <strain evidence="1">KUC20120723A-06</strain>
    </source>
</reference>
<organism evidence="1 2">
    <name type="scientific">Leucogyrophana mollusca</name>
    <dbReference type="NCBI Taxonomy" id="85980"/>
    <lineage>
        <taxon>Eukaryota</taxon>
        <taxon>Fungi</taxon>
        <taxon>Dikarya</taxon>
        <taxon>Basidiomycota</taxon>
        <taxon>Agaricomycotina</taxon>
        <taxon>Agaricomycetes</taxon>
        <taxon>Agaricomycetidae</taxon>
        <taxon>Boletales</taxon>
        <taxon>Boletales incertae sedis</taxon>
        <taxon>Leucogyrophana</taxon>
    </lineage>
</organism>
<dbReference type="EMBL" id="MU266364">
    <property type="protein sequence ID" value="KAH7927588.1"/>
    <property type="molecule type" value="Genomic_DNA"/>
</dbReference>